<sequence length="316" mass="33689">MTEIHSDARPDVRAYLEVINAPETPKVYQFEPPHARELMKMAKAMADVERGEIARVADLSCPGPAGDIGLRVYDARAEAGPSPVICFFHGGGFVIGDLETHDSFCAEMARVMQLPVVAVDYRLAPEAPFPAAPDDCEAATRWIADNGAALGLDIDGLITCGDSAGGNLAIVVTQQLRDTPASQKVVAQFPIYPVVDEAPAYQSFKDFSEGHLLSADSMRWFDNHYAPTKGDPRNACLGAGHHDTPPTLVMTAGLDPLRDQGRAYAAALVAEGATVAHYDAVGNIHGFITLRKALPSSDGDLAQAFRLLKALLPANG</sequence>
<dbReference type="InterPro" id="IPR050300">
    <property type="entry name" value="GDXG_lipolytic_enzyme"/>
</dbReference>
<dbReference type="GO" id="GO:0016787">
    <property type="term" value="F:hydrolase activity"/>
    <property type="evidence" value="ECO:0007669"/>
    <property type="project" value="UniProtKB-KW"/>
</dbReference>
<evidence type="ECO:0000313" key="3">
    <source>
        <dbReference type="EMBL" id="TXC74264.1"/>
    </source>
</evidence>
<protein>
    <submittedName>
        <fullName evidence="3">Alpha/beta hydrolase</fullName>
    </submittedName>
</protein>
<keyword evidence="1 3" id="KW-0378">Hydrolase</keyword>
<dbReference type="RefSeq" id="WP_147122244.1">
    <property type="nucleotide sequence ID" value="NZ_VOPY01000001.1"/>
</dbReference>
<dbReference type="PANTHER" id="PTHR48081:SF8">
    <property type="entry name" value="ALPHA_BETA HYDROLASE FOLD-3 DOMAIN-CONTAINING PROTEIN-RELATED"/>
    <property type="match status" value="1"/>
</dbReference>
<dbReference type="SUPFAM" id="SSF53474">
    <property type="entry name" value="alpha/beta-Hydrolases"/>
    <property type="match status" value="1"/>
</dbReference>
<dbReference type="PANTHER" id="PTHR48081">
    <property type="entry name" value="AB HYDROLASE SUPERFAMILY PROTEIN C4A8.06C"/>
    <property type="match status" value="1"/>
</dbReference>
<dbReference type="AlphaFoldDB" id="A0A5C6UNW2"/>
<accession>A0A5C6UNW2</accession>
<dbReference type="Proteomes" id="UP000321129">
    <property type="component" value="Unassembled WGS sequence"/>
</dbReference>
<dbReference type="OrthoDB" id="9806180at2"/>
<keyword evidence="4" id="KW-1185">Reference proteome</keyword>
<proteinExistence type="predicted"/>
<evidence type="ECO:0000259" key="2">
    <source>
        <dbReference type="Pfam" id="PF07859"/>
    </source>
</evidence>
<dbReference type="InterPro" id="IPR013094">
    <property type="entry name" value="AB_hydrolase_3"/>
</dbReference>
<organism evidence="3 4">
    <name type="scientific">Flavisphingopyxis soli</name>
    <dbReference type="NCBI Taxonomy" id="2601267"/>
    <lineage>
        <taxon>Bacteria</taxon>
        <taxon>Pseudomonadati</taxon>
        <taxon>Pseudomonadota</taxon>
        <taxon>Alphaproteobacteria</taxon>
        <taxon>Sphingomonadales</taxon>
        <taxon>Sphingopyxidaceae</taxon>
        <taxon>Flavisphingopyxis</taxon>
    </lineage>
</organism>
<feature type="domain" description="Alpha/beta hydrolase fold-3" evidence="2">
    <location>
        <begin position="86"/>
        <end position="288"/>
    </location>
</feature>
<reference evidence="3 4" key="1">
    <citation type="submission" date="2019-08" db="EMBL/GenBank/DDBJ databases">
        <title>Sphingorhabdus soil sp. nov., isolated from arctic soil.</title>
        <authorList>
            <person name="Liu Y."/>
        </authorList>
    </citation>
    <scope>NUCLEOTIDE SEQUENCE [LARGE SCALE GENOMIC DNA]</scope>
    <source>
        <strain evidence="3 4">D-2Q-5-6</strain>
    </source>
</reference>
<comment type="caution">
    <text evidence="3">The sequence shown here is derived from an EMBL/GenBank/DDBJ whole genome shotgun (WGS) entry which is preliminary data.</text>
</comment>
<evidence type="ECO:0000313" key="4">
    <source>
        <dbReference type="Proteomes" id="UP000321129"/>
    </source>
</evidence>
<evidence type="ECO:0000256" key="1">
    <source>
        <dbReference type="ARBA" id="ARBA00022801"/>
    </source>
</evidence>
<dbReference type="Pfam" id="PF07859">
    <property type="entry name" value="Abhydrolase_3"/>
    <property type="match status" value="1"/>
</dbReference>
<dbReference type="EMBL" id="VOPY01000001">
    <property type="protein sequence ID" value="TXC74264.1"/>
    <property type="molecule type" value="Genomic_DNA"/>
</dbReference>
<name>A0A5C6UNW2_9SPHN</name>
<gene>
    <name evidence="3" type="ORF">FSZ31_06060</name>
</gene>
<dbReference type="Gene3D" id="3.40.50.1820">
    <property type="entry name" value="alpha/beta hydrolase"/>
    <property type="match status" value="1"/>
</dbReference>
<dbReference type="InterPro" id="IPR029058">
    <property type="entry name" value="AB_hydrolase_fold"/>
</dbReference>